<keyword evidence="10" id="KW-1185">Reference proteome</keyword>
<dbReference type="Pfam" id="PF00636">
    <property type="entry name" value="Ribonuclease_3"/>
    <property type="match status" value="1"/>
</dbReference>
<dbReference type="GO" id="GO:0005654">
    <property type="term" value="C:nucleoplasm"/>
    <property type="evidence" value="ECO:0007669"/>
    <property type="project" value="TreeGrafter"/>
</dbReference>
<reference evidence="9 10" key="1">
    <citation type="submission" date="2018-05" db="EMBL/GenBank/DDBJ databases">
        <title>Genome sequencing and assembly of the regulated plant pathogen Lachnellula willkommii and related sister species for the development of diagnostic species identification markers.</title>
        <authorList>
            <person name="Giroux E."/>
            <person name="Bilodeau G."/>
        </authorList>
    </citation>
    <scope>NUCLEOTIDE SEQUENCE [LARGE SCALE GENOMIC DNA]</scope>
    <source>
        <strain evidence="9 10">CBS 268.59</strain>
    </source>
</reference>
<dbReference type="PANTHER" id="PTHR11207">
    <property type="entry name" value="RIBONUCLEASE III"/>
    <property type="match status" value="1"/>
</dbReference>
<dbReference type="CDD" id="cd00593">
    <property type="entry name" value="RIBOc"/>
    <property type="match status" value="1"/>
</dbReference>
<feature type="compositionally biased region" description="Basic and acidic residues" evidence="6">
    <location>
        <begin position="34"/>
        <end position="51"/>
    </location>
</feature>
<gene>
    <name evidence="9" type="primary">pac1_2</name>
    <name evidence="9" type="ORF">LSUE1_G001073</name>
</gene>
<feature type="domain" description="RNase III" evidence="8">
    <location>
        <begin position="153"/>
        <end position="264"/>
    </location>
</feature>
<comment type="caution">
    <text evidence="9">The sequence shown here is derived from an EMBL/GenBank/DDBJ whole genome shotgun (WGS) entry which is preliminary data.</text>
</comment>
<organism evidence="9 10">
    <name type="scientific">Lachnellula suecica</name>
    <dbReference type="NCBI Taxonomy" id="602035"/>
    <lineage>
        <taxon>Eukaryota</taxon>
        <taxon>Fungi</taxon>
        <taxon>Dikarya</taxon>
        <taxon>Ascomycota</taxon>
        <taxon>Pezizomycotina</taxon>
        <taxon>Leotiomycetes</taxon>
        <taxon>Helotiales</taxon>
        <taxon>Lachnaceae</taxon>
        <taxon>Lachnellula</taxon>
    </lineage>
</organism>
<dbReference type="GO" id="GO:0004525">
    <property type="term" value="F:ribonuclease III activity"/>
    <property type="evidence" value="ECO:0007669"/>
    <property type="project" value="InterPro"/>
</dbReference>
<dbReference type="InterPro" id="IPR036389">
    <property type="entry name" value="RNase_III_sf"/>
</dbReference>
<dbReference type="GO" id="GO:0034475">
    <property type="term" value="P:U4 snRNA 3'-end processing"/>
    <property type="evidence" value="ECO:0007669"/>
    <property type="project" value="TreeGrafter"/>
</dbReference>
<dbReference type="EMBL" id="QGMK01000047">
    <property type="protein sequence ID" value="TVY84885.1"/>
    <property type="molecule type" value="Genomic_DNA"/>
</dbReference>
<feature type="domain" description="DRBM" evidence="7">
    <location>
        <begin position="319"/>
        <end position="395"/>
    </location>
</feature>
<evidence type="ECO:0000313" key="9">
    <source>
        <dbReference type="EMBL" id="TVY84885.1"/>
    </source>
</evidence>
<dbReference type="InterPro" id="IPR014720">
    <property type="entry name" value="dsRBD_dom"/>
</dbReference>
<dbReference type="InterPro" id="IPR000999">
    <property type="entry name" value="RNase_III_dom"/>
</dbReference>
<evidence type="ECO:0000259" key="7">
    <source>
        <dbReference type="PROSITE" id="PS50137"/>
    </source>
</evidence>
<feature type="region of interest" description="Disordered" evidence="6">
    <location>
        <begin position="1"/>
        <end position="54"/>
    </location>
</feature>
<evidence type="ECO:0000256" key="3">
    <source>
        <dbReference type="ARBA" id="ARBA00022801"/>
    </source>
</evidence>
<dbReference type="SUPFAM" id="SSF69065">
    <property type="entry name" value="RNase III domain-like"/>
    <property type="match status" value="1"/>
</dbReference>
<dbReference type="AlphaFoldDB" id="A0A8T9CGE8"/>
<keyword evidence="2" id="KW-0255">Endonuclease</keyword>
<accession>A0A8T9CGE8</accession>
<proteinExistence type="predicted"/>
<feature type="compositionally biased region" description="Polar residues" evidence="6">
    <location>
        <begin position="102"/>
        <end position="120"/>
    </location>
</feature>
<dbReference type="Gene3D" id="1.10.1520.10">
    <property type="entry name" value="Ribonuclease III domain"/>
    <property type="match status" value="1"/>
</dbReference>
<dbReference type="Proteomes" id="UP000469558">
    <property type="component" value="Unassembled WGS sequence"/>
</dbReference>
<dbReference type="PROSITE" id="PS50137">
    <property type="entry name" value="DS_RBD"/>
    <property type="match status" value="1"/>
</dbReference>
<evidence type="ECO:0000256" key="2">
    <source>
        <dbReference type="ARBA" id="ARBA00022759"/>
    </source>
</evidence>
<dbReference type="GO" id="GO:0003723">
    <property type="term" value="F:RNA binding"/>
    <property type="evidence" value="ECO:0007669"/>
    <property type="project" value="UniProtKB-UniRule"/>
</dbReference>
<sequence>MEDLNDSHKRKKHSRDEGHSDERSKKHKKHHRSHKEESSSLKEEHKGKLSHDTQASQNVSILLKALDFLDENDTAEISSLIGAEAVKQCLDLRKTLHKRNESNTNAPAITLPSSQPTTKPGPNIPKVLTPVSIGPWKSRDIPSDLPPLPPVLDATLAEATFRHVNAGSGKITDLSYERLEWVGDIFMELIATLLIGQTFPHHMPGKLSQLRETCVKNVTLAKYARAYEFDTKVVWGPSFVAKDMTKPMGDVFEAYVAAVILSDPVDGLATTAEWLRVLWGQTLKKDIIREESEGIKIPNPMWKLMADAREELKVKAPPNPKEQLIKTLGSKGVKFEYRDIGPSVKDRESRLTTFTVGVYLHGWGEKGKQLGRGTALSKKDAGAKAAKMALEDKKGIAGYVEKKRVFDEQWELEKQAEKEAQEQALEKT</sequence>
<protein>
    <submittedName>
        <fullName evidence="9">Double-strand-specific pac1 ribonuclease</fullName>
    </submittedName>
</protein>
<dbReference type="GO" id="GO:0006364">
    <property type="term" value="P:rRNA processing"/>
    <property type="evidence" value="ECO:0007669"/>
    <property type="project" value="TreeGrafter"/>
</dbReference>
<dbReference type="OrthoDB" id="2392202at2759"/>
<keyword evidence="3" id="KW-0378">Hydrolase</keyword>
<dbReference type="GO" id="GO:0006369">
    <property type="term" value="P:termination of RNA polymerase II transcription"/>
    <property type="evidence" value="ECO:0007669"/>
    <property type="project" value="TreeGrafter"/>
</dbReference>
<dbReference type="Gene3D" id="3.30.160.20">
    <property type="match status" value="1"/>
</dbReference>
<dbReference type="SUPFAM" id="SSF54768">
    <property type="entry name" value="dsRNA-binding domain-like"/>
    <property type="match status" value="1"/>
</dbReference>
<keyword evidence="4 5" id="KW-0694">RNA-binding</keyword>
<feature type="compositionally biased region" description="Basic and acidic residues" evidence="6">
    <location>
        <begin position="14"/>
        <end position="24"/>
    </location>
</feature>
<evidence type="ECO:0000256" key="5">
    <source>
        <dbReference type="PROSITE-ProRule" id="PRU00266"/>
    </source>
</evidence>
<evidence type="ECO:0000256" key="4">
    <source>
        <dbReference type="ARBA" id="ARBA00022884"/>
    </source>
</evidence>
<dbReference type="SMART" id="SM00535">
    <property type="entry name" value="RIBOc"/>
    <property type="match status" value="1"/>
</dbReference>
<feature type="region of interest" description="Disordered" evidence="6">
    <location>
        <begin position="101"/>
        <end position="124"/>
    </location>
</feature>
<keyword evidence="1" id="KW-0540">Nuclease</keyword>
<dbReference type="PROSITE" id="PS50142">
    <property type="entry name" value="RNASE_3_2"/>
    <property type="match status" value="1"/>
</dbReference>
<evidence type="ECO:0000313" key="10">
    <source>
        <dbReference type="Proteomes" id="UP000469558"/>
    </source>
</evidence>
<evidence type="ECO:0000256" key="1">
    <source>
        <dbReference type="ARBA" id="ARBA00022722"/>
    </source>
</evidence>
<evidence type="ECO:0000259" key="8">
    <source>
        <dbReference type="PROSITE" id="PS50142"/>
    </source>
</evidence>
<dbReference type="Pfam" id="PF00035">
    <property type="entry name" value="dsrm"/>
    <property type="match status" value="1"/>
</dbReference>
<evidence type="ECO:0000256" key="6">
    <source>
        <dbReference type="SAM" id="MobiDB-lite"/>
    </source>
</evidence>
<name>A0A8T9CGE8_9HELO</name>
<dbReference type="PANTHER" id="PTHR11207:SF0">
    <property type="entry name" value="RIBONUCLEASE 3"/>
    <property type="match status" value="1"/>
</dbReference>